<dbReference type="InterPro" id="IPR051158">
    <property type="entry name" value="Metallophosphoesterase_sf"/>
</dbReference>
<dbReference type="GO" id="GO:0016020">
    <property type="term" value="C:membrane"/>
    <property type="evidence" value="ECO:0007669"/>
    <property type="project" value="GOC"/>
</dbReference>
<dbReference type="GO" id="GO:0009245">
    <property type="term" value="P:lipid A biosynthetic process"/>
    <property type="evidence" value="ECO:0007669"/>
    <property type="project" value="TreeGrafter"/>
</dbReference>
<evidence type="ECO:0000256" key="1">
    <source>
        <dbReference type="ARBA" id="ARBA00022723"/>
    </source>
</evidence>
<dbReference type="AlphaFoldDB" id="A0A0M6ZAK0"/>
<feature type="region of interest" description="Disordered" evidence="3">
    <location>
        <begin position="311"/>
        <end position="332"/>
    </location>
</feature>
<dbReference type="OrthoDB" id="9780884at2"/>
<dbReference type="InterPro" id="IPR004843">
    <property type="entry name" value="Calcineurin-like_PHP"/>
</dbReference>
<dbReference type="PROSITE" id="PS51318">
    <property type="entry name" value="TAT"/>
    <property type="match status" value="1"/>
</dbReference>
<dbReference type="GO" id="GO:0046872">
    <property type="term" value="F:metal ion binding"/>
    <property type="evidence" value="ECO:0007669"/>
    <property type="project" value="UniProtKB-KW"/>
</dbReference>
<dbReference type="InterPro" id="IPR029052">
    <property type="entry name" value="Metallo-depent_PP-like"/>
</dbReference>
<keyword evidence="2" id="KW-0378">Hydrolase</keyword>
<dbReference type="PANTHER" id="PTHR31302">
    <property type="entry name" value="TRANSMEMBRANE PROTEIN WITH METALLOPHOSPHOESTERASE DOMAIN-RELATED"/>
    <property type="match status" value="1"/>
</dbReference>
<dbReference type="Gene3D" id="3.60.21.10">
    <property type="match status" value="1"/>
</dbReference>
<organism evidence="5 6">
    <name type="scientific">Roseibium album</name>
    <dbReference type="NCBI Taxonomy" id="311410"/>
    <lineage>
        <taxon>Bacteria</taxon>
        <taxon>Pseudomonadati</taxon>
        <taxon>Pseudomonadota</taxon>
        <taxon>Alphaproteobacteria</taxon>
        <taxon>Hyphomicrobiales</taxon>
        <taxon>Stappiaceae</taxon>
        <taxon>Roseibium</taxon>
    </lineage>
</organism>
<dbReference type="Pfam" id="PF00149">
    <property type="entry name" value="Metallophos"/>
    <property type="match status" value="1"/>
</dbReference>
<keyword evidence="6" id="KW-1185">Reference proteome</keyword>
<evidence type="ECO:0000313" key="5">
    <source>
        <dbReference type="EMBL" id="CTQ76846.1"/>
    </source>
</evidence>
<dbReference type="Proteomes" id="UP000049983">
    <property type="component" value="Unassembled WGS sequence"/>
</dbReference>
<dbReference type="GO" id="GO:0008758">
    <property type="term" value="F:UDP-2,3-diacylglucosamine hydrolase activity"/>
    <property type="evidence" value="ECO:0007669"/>
    <property type="project" value="TreeGrafter"/>
</dbReference>
<sequence length="332" mass="36216">MITRRNFIRGLGATILGAASLPAYAVGVEPFRLHVKRYALTPPRWPEDLELKAALIADPHVCDPWMGLERLQFIVERTNALKPDIVLMLGDYVAGHRFRTGSIPSKDWARVLTGFNAPLGIHAVLGNHDWWEDRTAQLTGKGPPIAGRALLDAGISLYQNRAVKIRKGRHAFWLAGLDDQLALVPNRKAGRKRWQGKEDLEGTLAQVSDQSPVLLMAHEPKIFRKVPESVSLTVCGHTHGGQINFFGYQPVSGTTLGKRHNYGHITFDASGSPGQTGTQAQKHMIVSGGLGCSIMPVRFGVPPEITLVHLAPGTGSKSPPLHRSGIDAQSNR</sequence>
<protein>
    <submittedName>
        <fullName evidence="5">Phosphodiesterase YaeI</fullName>
    </submittedName>
</protein>
<dbReference type="RefSeq" id="WP_082442872.1">
    <property type="nucleotide sequence ID" value="NZ_CANKXR010000004.1"/>
</dbReference>
<dbReference type="InterPro" id="IPR006311">
    <property type="entry name" value="TAT_signal"/>
</dbReference>
<accession>A0A0M6ZAK0</accession>
<evidence type="ECO:0000256" key="2">
    <source>
        <dbReference type="ARBA" id="ARBA00022801"/>
    </source>
</evidence>
<evidence type="ECO:0000313" key="6">
    <source>
        <dbReference type="Proteomes" id="UP000049983"/>
    </source>
</evidence>
<evidence type="ECO:0000256" key="3">
    <source>
        <dbReference type="SAM" id="MobiDB-lite"/>
    </source>
</evidence>
<evidence type="ECO:0000259" key="4">
    <source>
        <dbReference type="Pfam" id="PF00149"/>
    </source>
</evidence>
<dbReference type="EMBL" id="CXWC01000013">
    <property type="protein sequence ID" value="CTQ76846.1"/>
    <property type="molecule type" value="Genomic_DNA"/>
</dbReference>
<reference evidence="6" key="1">
    <citation type="submission" date="2015-07" db="EMBL/GenBank/DDBJ databases">
        <authorList>
            <person name="Rodrigo-Torres Lidia"/>
            <person name="Arahal R.David."/>
        </authorList>
    </citation>
    <scope>NUCLEOTIDE SEQUENCE [LARGE SCALE GENOMIC DNA]</scope>
    <source>
        <strain evidence="6">CECT 5096</strain>
    </source>
</reference>
<dbReference type="GeneID" id="97672183"/>
<name>A0A0M6ZAK0_9HYPH</name>
<gene>
    <name evidence="5" type="ORF">LA5096_04906</name>
</gene>
<dbReference type="SUPFAM" id="SSF56300">
    <property type="entry name" value="Metallo-dependent phosphatases"/>
    <property type="match status" value="1"/>
</dbReference>
<dbReference type="PANTHER" id="PTHR31302:SF31">
    <property type="entry name" value="PHOSPHODIESTERASE YAEI"/>
    <property type="match status" value="1"/>
</dbReference>
<keyword evidence="1" id="KW-0479">Metal-binding</keyword>
<proteinExistence type="predicted"/>
<dbReference type="STRING" id="311410.LA5095_03624"/>
<feature type="domain" description="Calcineurin-like phosphoesterase" evidence="4">
    <location>
        <begin position="52"/>
        <end position="240"/>
    </location>
</feature>